<evidence type="ECO:0000313" key="1">
    <source>
        <dbReference type="EMBL" id="DAF44459.1"/>
    </source>
</evidence>
<proteinExistence type="predicted"/>
<reference evidence="1" key="1">
    <citation type="journal article" date="2021" name="Proc. Natl. Acad. Sci. U.S.A.">
        <title>A Catalog of Tens of Thousands of Viruses from Human Metagenomes Reveals Hidden Associations with Chronic Diseases.</title>
        <authorList>
            <person name="Tisza M.J."/>
            <person name="Buck C.B."/>
        </authorList>
    </citation>
    <scope>NUCLEOTIDE SEQUENCE</scope>
    <source>
        <strain evidence="1">Ct8Lf7</strain>
    </source>
</reference>
<accession>A0A8S5S0Y6</accession>
<name>A0A8S5S0Y6_9CAUD</name>
<dbReference type="EMBL" id="BK032511">
    <property type="protein sequence ID" value="DAF44459.1"/>
    <property type="molecule type" value="Genomic_DNA"/>
</dbReference>
<protein>
    <submittedName>
        <fullName evidence="1">Uncharacterized protein</fullName>
    </submittedName>
</protein>
<organism evidence="1">
    <name type="scientific">Podoviridae sp. ct8Lf7</name>
    <dbReference type="NCBI Taxonomy" id="2827723"/>
    <lineage>
        <taxon>Viruses</taxon>
        <taxon>Duplodnaviria</taxon>
        <taxon>Heunggongvirae</taxon>
        <taxon>Uroviricota</taxon>
        <taxon>Caudoviricetes</taxon>
    </lineage>
</organism>
<sequence>MLPWMAMMNGGMGGFGNGMWNNPFMYLVWMWMMRWMNNGEWGNGNNCQNLQSAEIQGQLAGLREQMNTNQNTQLLMDAIKGNSASLGQLATNLNCDFGVLKDCCCNIQSAIATVGG</sequence>